<dbReference type="EMBL" id="JAEAGR010000006">
    <property type="protein sequence ID" value="MBH1940789.1"/>
    <property type="molecule type" value="Genomic_DNA"/>
</dbReference>
<evidence type="ECO:0000313" key="3">
    <source>
        <dbReference type="EMBL" id="MBH1940789.1"/>
    </source>
</evidence>
<dbReference type="Pfam" id="PF10400">
    <property type="entry name" value="Vir_act_alpha_C"/>
    <property type="match status" value="1"/>
</dbReference>
<reference evidence="3" key="1">
    <citation type="submission" date="2020-12" db="EMBL/GenBank/DDBJ databases">
        <title>M. sibirica DSM 26468T genome.</title>
        <authorList>
            <person name="Thieme N."/>
            <person name="Rettenmaier R."/>
            <person name="Zverlov V."/>
            <person name="Liebl W."/>
        </authorList>
    </citation>
    <scope>NUCLEOTIDE SEQUENCE</scope>
    <source>
        <strain evidence="3">DSM 26468</strain>
    </source>
</reference>
<dbReference type="AlphaFoldDB" id="A0A8J7HDH9"/>
<evidence type="ECO:0000259" key="2">
    <source>
        <dbReference type="Pfam" id="PF10400"/>
    </source>
</evidence>
<feature type="domain" description="Transcription regulator PadR N-terminal" evidence="1">
    <location>
        <begin position="11"/>
        <end position="85"/>
    </location>
</feature>
<dbReference type="Pfam" id="PF03551">
    <property type="entry name" value="PadR"/>
    <property type="match status" value="1"/>
</dbReference>
<accession>A0A8J7HDH9</accession>
<protein>
    <submittedName>
        <fullName evidence="3">PadR family transcriptional regulator</fullName>
    </submittedName>
</protein>
<dbReference type="InterPro" id="IPR036388">
    <property type="entry name" value="WH-like_DNA-bd_sf"/>
</dbReference>
<dbReference type="Gene3D" id="6.10.140.190">
    <property type="match status" value="1"/>
</dbReference>
<keyword evidence="4" id="KW-1185">Reference proteome</keyword>
<sequence>MSRRNNSYYAILGLLGFEPMSGYGIKTSVDKGVGYWWEIDYKQIYPALKKMEEEELVTSKEEKHGKRPMSKVYDITKAGLEELKKWLIQPIEPGKEWDKELKLKLFFGHHVSVDHIIQHVEKYKEFNVEFLRDIDEIRKSIESEEDTESKYYRMTTVMNGEIMCKANVEWCNQTLKYLKDNMKT</sequence>
<proteinExistence type="predicted"/>
<evidence type="ECO:0000259" key="1">
    <source>
        <dbReference type="Pfam" id="PF03551"/>
    </source>
</evidence>
<dbReference type="PANTHER" id="PTHR43252:SF6">
    <property type="entry name" value="NEGATIVE TRANSCRIPTION REGULATOR PADR"/>
    <property type="match status" value="1"/>
</dbReference>
<feature type="domain" description="Transcription regulator PadR C-terminal" evidence="2">
    <location>
        <begin position="100"/>
        <end position="178"/>
    </location>
</feature>
<organism evidence="3 4">
    <name type="scientific">Mobilitalea sibirica</name>
    <dbReference type="NCBI Taxonomy" id="1462919"/>
    <lineage>
        <taxon>Bacteria</taxon>
        <taxon>Bacillati</taxon>
        <taxon>Bacillota</taxon>
        <taxon>Clostridia</taxon>
        <taxon>Lachnospirales</taxon>
        <taxon>Lachnospiraceae</taxon>
        <taxon>Mobilitalea</taxon>
    </lineage>
</organism>
<dbReference type="InterPro" id="IPR005149">
    <property type="entry name" value="Tscrpt_reg_PadR_N"/>
</dbReference>
<dbReference type="Gene3D" id="1.10.10.10">
    <property type="entry name" value="Winged helix-like DNA-binding domain superfamily/Winged helix DNA-binding domain"/>
    <property type="match status" value="1"/>
</dbReference>
<dbReference type="RefSeq" id="WP_197661010.1">
    <property type="nucleotide sequence ID" value="NZ_JAEAGR010000006.1"/>
</dbReference>
<name>A0A8J7HDH9_9FIRM</name>
<gene>
    <name evidence="3" type="ORF">I5677_07805</name>
</gene>
<dbReference type="InterPro" id="IPR018309">
    <property type="entry name" value="Tscrpt_reg_PadR_C"/>
</dbReference>
<dbReference type="InterPro" id="IPR036390">
    <property type="entry name" value="WH_DNA-bd_sf"/>
</dbReference>
<dbReference type="Proteomes" id="UP000623269">
    <property type="component" value="Unassembled WGS sequence"/>
</dbReference>
<dbReference type="SUPFAM" id="SSF46785">
    <property type="entry name" value="Winged helix' DNA-binding domain"/>
    <property type="match status" value="1"/>
</dbReference>
<dbReference type="PANTHER" id="PTHR43252">
    <property type="entry name" value="TRANSCRIPTIONAL REGULATOR YQJI"/>
    <property type="match status" value="1"/>
</dbReference>
<evidence type="ECO:0000313" key="4">
    <source>
        <dbReference type="Proteomes" id="UP000623269"/>
    </source>
</evidence>
<comment type="caution">
    <text evidence="3">The sequence shown here is derived from an EMBL/GenBank/DDBJ whole genome shotgun (WGS) entry which is preliminary data.</text>
</comment>